<proteinExistence type="predicted"/>
<gene>
    <name evidence="1" type="ORF">AULFYP135_01931</name>
</gene>
<sequence>MENNLKERWEQIKELLLELPEEARCSLWWVLTHPDEVREMCEMEEMSEEEMKMFEEEAIAKRDYTMLALLSAAKYFQKKKEEEKK</sequence>
<dbReference type="EMBL" id="CACRSL010000003">
    <property type="protein sequence ID" value="VYT16979.1"/>
    <property type="molecule type" value="Genomic_DNA"/>
</dbReference>
<evidence type="ECO:0000313" key="1">
    <source>
        <dbReference type="EMBL" id="VYT16979.1"/>
    </source>
</evidence>
<protein>
    <submittedName>
        <fullName evidence="1">Uncharacterized protein</fullName>
    </submittedName>
</protein>
<dbReference type="AlphaFoldDB" id="A0A6N2UH93"/>
<organism evidence="1">
    <name type="scientific">uncultured Anaerotruncus sp</name>
    <dbReference type="NCBI Taxonomy" id="905011"/>
    <lineage>
        <taxon>Bacteria</taxon>
        <taxon>Bacillati</taxon>
        <taxon>Bacillota</taxon>
        <taxon>Clostridia</taxon>
        <taxon>Eubacteriales</taxon>
        <taxon>Oscillospiraceae</taxon>
        <taxon>Anaerotruncus</taxon>
        <taxon>environmental samples</taxon>
    </lineage>
</organism>
<accession>A0A6N2UH93</accession>
<reference evidence="1" key="1">
    <citation type="submission" date="2019-11" db="EMBL/GenBank/DDBJ databases">
        <authorList>
            <person name="Feng L."/>
        </authorList>
    </citation>
    <scope>NUCLEOTIDE SEQUENCE</scope>
    <source>
        <strain evidence="1">AundefinedLFYP135</strain>
    </source>
</reference>
<name>A0A6N2UH93_9FIRM</name>